<keyword evidence="3" id="KW-1185">Reference proteome</keyword>
<dbReference type="Pfam" id="PF13676">
    <property type="entry name" value="TIR_2"/>
    <property type="match status" value="1"/>
</dbReference>
<dbReference type="InterPro" id="IPR035897">
    <property type="entry name" value="Toll_tir_struct_dom_sf"/>
</dbReference>
<dbReference type="InterPro" id="IPR000157">
    <property type="entry name" value="TIR_dom"/>
</dbReference>
<name>A0ABV7PL25_9BURK</name>
<sequence length="250" mass="28429">MIMPHGMLQCAGSAVSGAFVRPQNGEGPRRYSDGCACAPAGVLNRGKAMTIRYGCFFSYAHGRHALMQRFKTALADALRCYLEPYFDNEDELFVDTEQLGGGDDLDRKIARAMCESVCMILIYTPKYEAHAYTRREYAAMRLLEAERSKWYTLPSHLIIPVIMTQHPDKLPPQIASSSFYVDFSHFTMATADLKSNPDFLPDIDKMVKRIATHYQYQKLYMPPGHDCNQFVLPDVPPEWRAIPDLTFPKK</sequence>
<evidence type="ECO:0000259" key="1">
    <source>
        <dbReference type="Pfam" id="PF13676"/>
    </source>
</evidence>
<organism evidence="2 3">
    <name type="scientific">Massilia haematophila</name>
    <dbReference type="NCBI Taxonomy" id="457923"/>
    <lineage>
        <taxon>Bacteria</taxon>
        <taxon>Pseudomonadati</taxon>
        <taxon>Pseudomonadota</taxon>
        <taxon>Betaproteobacteria</taxon>
        <taxon>Burkholderiales</taxon>
        <taxon>Oxalobacteraceae</taxon>
        <taxon>Telluria group</taxon>
        <taxon>Massilia</taxon>
    </lineage>
</organism>
<dbReference type="EMBL" id="JBHRVV010000001">
    <property type="protein sequence ID" value="MFC3458863.1"/>
    <property type="molecule type" value="Genomic_DNA"/>
</dbReference>
<proteinExistence type="predicted"/>
<dbReference type="RefSeq" id="WP_379735340.1">
    <property type="nucleotide sequence ID" value="NZ_JBHRVV010000001.1"/>
</dbReference>
<evidence type="ECO:0000313" key="3">
    <source>
        <dbReference type="Proteomes" id="UP001595665"/>
    </source>
</evidence>
<dbReference type="Gene3D" id="3.40.50.10140">
    <property type="entry name" value="Toll/interleukin-1 receptor homology (TIR) domain"/>
    <property type="match status" value="1"/>
</dbReference>
<protein>
    <submittedName>
        <fullName evidence="2">Toll/interleukin-1 receptor domain-containing protein</fullName>
    </submittedName>
</protein>
<gene>
    <name evidence="2" type="ORF">ACFOPH_11500</name>
</gene>
<feature type="domain" description="TIR" evidence="1">
    <location>
        <begin position="56"/>
        <end position="185"/>
    </location>
</feature>
<accession>A0ABV7PL25</accession>
<keyword evidence="2" id="KW-0675">Receptor</keyword>
<reference evidence="3" key="1">
    <citation type="journal article" date="2019" name="Int. J. Syst. Evol. Microbiol.">
        <title>The Global Catalogue of Microorganisms (GCM) 10K type strain sequencing project: providing services to taxonomists for standard genome sequencing and annotation.</title>
        <authorList>
            <consortium name="The Broad Institute Genomics Platform"/>
            <consortium name="The Broad Institute Genome Sequencing Center for Infectious Disease"/>
            <person name="Wu L."/>
            <person name="Ma J."/>
        </authorList>
    </citation>
    <scope>NUCLEOTIDE SEQUENCE [LARGE SCALE GENOMIC DNA]</scope>
    <source>
        <strain evidence="3">CCM 7480</strain>
    </source>
</reference>
<comment type="caution">
    <text evidence="2">The sequence shown here is derived from an EMBL/GenBank/DDBJ whole genome shotgun (WGS) entry which is preliminary data.</text>
</comment>
<dbReference type="Proteomes" id="UP001595665">
    <property type="component" value="Unassembled WGS sequence"/>
</dbReference>
<evidence type="ECO:0000313" key="2">
    <source>
        <dbReference type="EMBL" id="MFC3458863.1"/>
    </source>
</evidence>
<dbReference type="SUPFAM" id="SSF52200">
    <property type="entry name" value="Toll/Interleukin receptor TIR domain"/>
    <property type="match status" value="1"/>
</dbReference>